<evidence type="ECO:0000256" key="10">
    <source>
        <dbReference type="HAMAP-Rule" id="MF_01405"/>
    </source>
</evidence>
<dbReference type="GO" id="GO:0046872">
    <property type="term" value="F:metal ion binding"/>
    <property type="evidence" value="ECO:0007669"/>
    <property type="project" value="UniProtKB-KW"/>
</dbReference>
<proteinExistence type="inferred from homology"/>
<comment type="catalytic activity">
    <reaction evidence="9 10">
        <text>XTP + H2O = XMP + diphosphate + H(+)</text>
        <dbReference type="Rhea" id="RHEA:28610"/>
        <dbReference type="ChEBI" id="CHEBI:15377"/>
        <dbReference type="ChEBI" id="CHEBI:15378"/>
        <dbReference type="ChEBI" id="CHEBI:33019"/>
        <dbReference type="ChEBI" id="CHEBI:57464"/>
        <dbReference type="ChEBI" id="CHEBI:61314"/>
        <dbReference type="EC" id="3.6.1.66"/>
    </reaction>
</comment>
<reference evidence="14" key="2">
    <citation type="submission" date="2016-11" db="EMBL/GenBank/DDBJ databases">
        <authorList>
            <person name="Varghese N."/>
            <person name="Submissions S."/>
        </authorList>
    </citation>
    <scope>NUCLEOTIDE SEQUENCE [LARGE SCALE GENOMIC DNA]</scope>
    <source>
        <strain evidence="14">DSM 19859</strain>
    </source>
</reference>
<dbReference type="InterPro" id="IPR002637">
    <property type="entry name" value="RdgB/HAM1"/>
</dbReference>
<reference evidence="13" key="1">
    <citation type="submission" date="2016-11" db="EMBL/GenBank/DDBJ databases">
        <authorList>
            <person name="Jaros S."/>
            <person name="Januszkiewicz K."/>
            <person name="Wedrychowicz H."/>
        </authorList>
    </citation>
    <scope>NUCLEOTIDE SEQUENCE [LARGE SCALE GENOMIC DNA]</scope>
    <source>
        <strain evidence="13">DSM 19859</strain>
    </source>
</reference>
<feature type="binding site" evidence="10">
    <location>
        <begin position="148"/>
        <end position="151"/>
    </location>
    <ligand>
        <name>substrate</name>
    </ligand>
</feature>
<evidence type="ECO:0000256" key="1">
    <source>
        <dbReference type="ARBA" id="ARBA00008023"/>
    </source>
</evidence>
<keyword evidence="6 10" id="KW-0460">Magnesium</keyword>
<dbReference type="OrthoDB" id="9807456at2"/>
<evidence type="ECO:0000256" key="2">
    <source>
        <dbReference type="ARBA" id="ARBA00011738"/>
    </source>
</evidence>
<evidence type="ECO:0000256" key="4">
    <source>
        <dbReference type="ARBA" id="ARBA00022741"/>
    </source>
</evidence>
<accession>A0A1M5Y4D4</accession>
<evidence type="ECO:0000256" key="8">
    <source>
        <dbReference type="ARBA" id="ARBA00051875"/>
    </source>
</evidence>
<evidence type="ECO:0000256" key="3">
    <source>
        <dbReference type="ARBA" id="ARBA00022723"/>
    </source>
</evidence>
<comment type="cofactor">
    <cofactor evidence="10">
        <name>Mg(2+)</name>
        <dbReference type="ChEBI" id="CHEBI:18420"/>
    </cofactor>
    <text evidence="10">Binds 1 Mg(2+) ion per subunit.</text>
</comment>
<dbReference type="RefSeq" id="WP_072982876.1">
    <property type="nucleotide sequence ID" value="NZ_FQXT01000003.1"/>
</dbReference>
<evidence type="ECO:0000256" key="9">
    <source>
        <dbReference type="ARBA" id="ARBA00052017"/>
    </source>
</evidence>
<evidence type="ECO:0000256" key="6">
    <source>
        <dbReference type="ARBA" id="ARBA00022842"/>
    </source>
</evidence>
<sequence>MTLVFATHNANKLQEIQALMPSEIQLKSLTDIGCTEDIIEDAATIEGNAQIKARYVKKHYGFDCFADDTGLEVDALDGAPGVYSARYAGPQKNADDNIDKLLEALTDAPARKAHFKTVITLILNGEEHNFEGICKGEITQQRTGIGGFGYDPVFKPEGYEQTFAQMPLSEKNKIGHRGKATQLLLNFLKN</sequence>
<dbReference type="Proteomes" id="UP000184240">
    <property type="component" value="Unassembled WGS sequence"/>
</dbReference>
<evidence type="ECO:0000313" key="14">
    <source>
        <dbReference type="Proteomes" id="UP000184240"/>
    </source>
</evidence>
<dbReference type="Gene3D" id="3.90.950.10">
    <property type="match status" value="1"/>
</dbReference>
<dbReference type="GO" id="GO:0036222">
    <property type="term" value="F:XTP diphosphatase activity"/>
    <property type="evidence" value="ECO:0007669"/>
    <property type="project" value="UniProtKB-UniRule"/>
</dbReference>
<evidence type="ECO:0000256" key="7">
    <source>
        <dbReference type="ARBA" id="ARBA00023080"/>
    </source>
</evidence>
<dbReference type="GO" id="GO:0017111">
    <property type="term" value="F:ribonucleoside triphosphate phosphatase activity"/>
    <property type="evidence" value="ECO:0007669"/>
    <property type="project" value="InterPro"/>
</dbReference>
<dbReference type="GO" id="GO:0036220">
    <property type="term" value="F:ITP diphosphatase activity"/>
    <property type="evidence" value="ECO:0007669"/>
    <property type="project" value="UniProtKB-UniRule"/>
</dbReference>
<dbReference type="CDD" id="cd00515">
    <property type="entry name" value="HAM1"/>
    <property type="match status" value="1"/>
</dbReference>
<evidence type="ECO:0000256" key="5">
    <source>
        <dbReference type="ARBA" id="ARBA00022801"/>
    </source>
</evidence>
<dbReference type="InterPro" id="IPR029001">
    <property type="entry name" value="ITPase-like_fam"/>
</dbReference>
<dbReference type="InterPro" id="IPR020922">
    <property type="entry name" value="dITP/XTP_pyrophosphatase"/>
</dbReference>
<keyword evidence="5 10" id="KW-0378">Hydrolase</keyword>
<feature type="binding site" evidence="10">
    <location>
        <position position="69"/>
    </location>
    <ligand>
        <name>substrate</name>
    </ligand>
</feature>
<feature type="binding site" evidence="10">
    <location>
        <position position="68"/>
    </location>
    <ligand>
        <name>Mg(2+)</name>
        <dbReference type="ChEBI" id="CHEBI:18420"/>
    </ligand>
</feature>
<dbReference type="GO" id="GO:0009146">
    <property type="term" value="P:purine nucleoside triphosphate catabolic process"/>
    <property type="evidence" value="ECO:0007669"/>
    <property type="project" value="UniProtKB-UniRule"/>
</dbReference>
<organism evidence="13 14">
    <name type="scientific">Leeuwenhoekiella palythoae</name>
    <dbReference type="NCBI Taxonomy" id="573501"/>
    <lineage>
        <taxon>Bacteria</taxon>
        <taxon>Pseudomonadati</taxon>
        <taxon>Bacteroidota</taxon>
        <taxon>Flavobacteriia</taxon>
        <taxon>Flavobacteriales</taxon>
        <taxon>Flavobacteriaceae</taxon>
        <taxon>Leeuwenhoekiella</taxon>
    </lineage>
</organism>
<dbReference type="GO" id="GO:0000166">
    <property type="term" value="F:nucleotide binding"/>
    <property type="evidence" value="ECO:0007669"/>
    <property type="project" value="UniProtKB-KW"/>
</dbReference>
<dbReference type="NCBIfam" id="NF011398">
    <property type="entry name" value="PRK14823.1"/>
    <property type="match status" value="1"/>
</dbReference>
<keyword evidence="7 10" id="KW-0546">Nucleotide metabolism</keyword>
<keyword evidence="15" id="KW-1185">Reference proteome</keyword>
<evidence type="ECO:0000256" key="11">
    <source>
        <dbReference type="RuleBase" id="RU003781"/>
    </source>
</evidence>
<feature type="binding site" evidence="10">
    <location>
        <begin position="7"/>
        <end position="12"/>
    </location>
    <ligand>
        <name>substrate</name>
    </ligand>
</feature>
<dbReference type="SUPFAM" id="SSF52972">
    <property type="entry name" value="ITPase-like"/>
    <property type="match status" value="1"/>
</dbReference>
<dbReference type="STRING" id="573501.SAMN04487999_1918"/>
<dbReference type="GO" id="GO:0009117">
    <property type="term" value="P:nucleotide metabolic process"/>
    <property type="evidence" value="ECO:0007669"/>
    <property type="project" value="UniProtKB-KW"/>
</dbReference>
<name>A0A1M5Y4D4_9FLAO</name>
<feature type="binding site" evidence="10">
    <location>
        <begin position="176"/>
        <end position="177"/>
    </location>
    <ligand>
        <name>substrate</name>
    </ligand>
</feature>
<dbReference type="PANTHER" id="PTHR11067:SF9">
    <property type="entry name" value="INOSINE TRIPHOSPHATE PYROPHOSPHATASE"/>
    <property type="match status" value="1"/>
</dbReference>
<feature type="binding site" evidence="10">
    <location>
        <position position="171"/>
    </location>
    <ligand>
        <name>substrate</name>
    </ligand>
</feature>
<dbReference type="HAMAP" id="MF_01405">
    <property type="entry name" value="Non_canon_purine_NTPase"/>
    <property type="match status" value="1"/>
</dbReference>
<keyword evidence="3 10" id="KW-0479">Metal-binding</keyword>
<comment type="subunit">
    <text evidence="2 10">Homodimer.</text>
</comment>
<comment type="similarity">
    <text evidence="1 10 11">Belongs to the HAM1 NTPase family.</text>
</comment>
<comment type="catalytic activity">
    <reaction evidence="8 10">
        <text>dITP + H2O = dIMP + diphosphate + H(+)</text>
        <dbReference type="Rhea" id="RHEA:28342"/>
        <dbReference type="ChEBI" id="CHEBI:15377"/>
        <dbReference type="ChEBI" id="CHEBI:15378"/>
        <dbReference type="ChEBI" id="CHEBI:33019"/>
        <dbReference type="ChEBI" id="CHEBI:61194"/>
        <dbReference type="ChEBI" id="CHEBI:61382"/>
        <dbReference type="EC" id="3.6.1.66"/>
    </reaction>
</comment>
<evidence type="ECO:0000313" key="15">
    <source>
        <dbReference type="Proteomes" id="UP000290037"/>
    </source>
</evidence>
<dbReference type="FunFam" id="3.90.950.10:FF:000001">
    <property type="entry name" value="dITP/XTP pyrophosphatase"/>
    <property type="match status" value="1"/>
</dbReference>
<keyword evidence="4 10" id="KW-0547">Nucleotide-binding</keyword>
<protein>
    <recommendedName>
        <fullName evidence="10">dITP/XTP pyrophosphatase</fullName>
        <ecNumber evidence="10">3.6.1.66</ecNumber>
    </recommendedName>
    <alternativeName>
        <fullName evidence="10">Non-canonical purine NTP pyrophosphatase</fullName>
    </alternativeName>
    <alternativeName>
        <fullName evidence="10">Non-standard purine NTP pyrophosphatase</fullName>
    </alternativeName>
    <alternativeName>
        <fullName evidence="10">Nucleoside-triphosphate diphosphatase</fullName>
    </alternativeName>
    <alternativeName>
        <fullName evidence="10">Nucleoside-triphosphate pyrophosphatase</fullName>
        <shortName evidence="10">NTPase</shortName>
    </alternativeName>
</protein>
<dbReference type="NCBIfam" id="TIGR00042">
    <property type="entry name" value="RdgB/HAM1 family non-canonical purine NTP pyrophosphatase"/>
    <property type="match status" value="1"/>
</dbReference>
<dbReference type="Pfam" id="PF01725">
    <property type="entry name" value="Ham1p_like"/>
    <property type="match status" value="1"/>
</dbReference>
<comment type="function">
    <text evidence="10">Pyrophosphatase that catalyzes the hydrolysis of nucleoside triphosphates to their monophosphate derivatives, with a high preference for the non-canonical purine nucleotides XTP (xanthosine triphosphate), dITP (deoxyinosine triphosphate) and ITP. Seems to function as a house-cleaning enzyme that removes non-canonical purine nucleotides from the nucleotide pool, thus preventing their incorporation into DNA/RNA and avoiding chromosomal lesions.</text>
</comment>
<evidence type="ECO:0000313" key="12">
    <source>
        <dbReference type="EMBL" id="RXG30461.1"/>
    </source>
</evidence>
<dbReference type="AlphaFoldDB" id="A0A1M5Y4D4"/>
<comment type="catalytic activity">
    <reaction evidence="10">
        <text>ITP + H2O = IMP + diphosphate + H(+)</text>
        <dbReference type="Rhea" id="RHEA:29399"/>
        <dbReference type="ChEBI" id="CHEBI:15377"/>
        <dbReference type="ChEBI" id="CHEBI:15378"/>
        <dbReference type="ChEBI" id="CHEBI:33019"/>
        <dbReference type="ChEBI" id="CHEBI:58053"/>
        <dbReference type="ChEBI" id="CHEBI:61402"/>
        <dbReference type="EC" id="3.6.1.66"/>
    </reaction>
</comment>
<gene>
    <name evidence="12" type="ORF">DSM01_1211</name>
    <name evidence="13" type="ORF">SAMN04487999_1918</name>
</gene>
<dbReference type="EC" id="3.6.1.66" evidence="10"/>
<dbReference type="GO" id="GO:0035870">
    <property type="term" value="F:dITP diphosphatase activity"/>
    <property type="evidence" value="ECO:0007669"/>
    <property type="project" value="UniProtKB-UniRule"/>
</dbReference>
<dbReference type="EMBL" id="FQXT01000003">
    <property type="protein sequence ID" value="SHI06789.1"/>
    <property type="molecule type" value="Genomic_DNA"/>
</dbReference>
<comment type="caution">
    <text evidence="10">Lacks conserved residue(s) required for the propagation of feature annotation.</text>
</comment>
<dbReference type="PANTHER" id="PTHR11067">
    <property type="entry name" value="INOSINE TRIPHOSPHATE PYROPHOSPHATASE/HAM1 PROTEIN"/>
    <property type="match status" value="1"/>
</dbReference>
<reference evidence="12 15" key="3">
    <citation type="submission" date="2018-07" db="EMBL/GenBank/DDBJ databases">
        <title>Leeuwenhoekiella genomics.</title>
        <authorList>
            <person name="Tahon G."/>
            <person name="Willems A."/>
        </authorList>
    </citation>
    <scope>NUCLEOTIDE SEQUENCE [LARGE SCALE GENOMIC DNA]</scope>
    <source>
        <strain evidence="12 15">LMG 24856</strain>
    </source>
</reference>
<dbReference type="Proteomes" id="UP000290037">
    <property type="component" value="Unassembled WGS sequence"/>
</dbReference>
<evidence type="ECO:0000313" key="13">
    <source>
        <dbReference type="EMBL" id="SHI06789.1"/>
    </source>
</evidence>
<dbReference type="GO" id="GO:0005829">
    <property type="term" value="C:cytosol"/>
    <property type="evidence" value="ECO:0007669"/>
    <property type="project" value="TreeGrafter"/>
</dbReference>
<dbReference type="EMBL" id="QOVN01000002">
    <property type="protein sequence ID" value="RXG30461.1"/>
    <property type="molecule type" value="Genomic_DNA"/>
</dbReference>
<feature type="active site" description="Proton acceptor" evidence="10">
    <location>
        <position position="68"/>
    </location>
</feature>